<evidence type="ECO:0000256" key="1">
    <source>
        <dbReference type="ARBA" id="ARBA00004651"/>
    </source>
</evidence>
<evidence type="ECO:0000256" key="4">
    <source>
        <dbReference type="ARBA" id="ARBA00022692"/>
    </source>
</evidence>
<evidence type="ECO:0000256" key="3">
    <source>
        <dbReference type="ARBA" id="ARBA00022606"/>
    </source>
</evidence>
<keyword evidence="3 10" id="KW-0716">Sensory transduction</keyword>
<reference evidence="11" key="2">
    <citation type="submission" date="2023-03" db="EMBL/GenBank/DDBJ databases">
        <authorList>
            <person name="Inwood S.N."/>
            <person name="Skelly J.G."/>
            <person name="Guhlin J."/>
            <person name="Harrop T.W.R."/>
            <person name="Goldson S.G."/>
            <person name="Dearden P.K."/>
        </authorList>
    </citation>
    <scope>NUCLEOTIDE SEQUENCE</scope>
    <source>
        <strain evidence="11">Lincoln</strain>
        <tissue evidence="11">Whole body</tissue>
    </source>
</reference>
<evidence type="ECO:0000256" key="7">
    <source>
        <dbReference type="ARBA" id="ARBA00023136"/>
    </source>
</evidence>
<evidence type="ECO:0000313" key="11">
    <source>
        <dbReference type="EMBL" id="KAK0182190.1"/>
    </source>
</evidence>
<keyword evidence="2" id="KW-1003">Cell membrane</keyword>
<accession>A0AA39G605</accession>
<evidence type="ECO:0000256" key="2">
    <source>
        <dbReference type="ARBA" id="ARBA00022475"/>
    </source>
</evidence>
<evidence type="ECO:0000256" key="8">
    <source>
        <dbReference type="ARBA" id="ARBA00023170"/>
    </source>
</evidence>
<feature type="transmembrane region" description="Helical" evidence="10">
    <location>
        <begin position="69"/>
        <end position="87"/>
    </location>
</feature>
<proteinExistence type="inferred from homology"/>
<feature type="transmembrane region" description="Helical" evidence="10">
    <location>
        <begin position="35"/>
        <end position="57"/>
    </location>
</feature>
<dbReference type="PANTHER" id="PTHR21137:SF35">
    <property type="entry name" value="ODORANT RECEPTOR 19A-RELATED"/>
    <property type="match status" value="1"/>
</dbReference>
<protein>
    <recommendedName>
        <fullName evidence="10">Odorant receptor</fullName>
    </recommendedName>
</protein>
<dbReference type="GO" id="GO:0004984">
    <property type="term" value="F:olfactory receptor activity"/>
    <property type="evidence" value="ECO:0007669"/>
    <property type="project" value="InterPro"/>
</dbReference>
<comment type="subcellular location">
    <subcellularLocation>
        <location evidence="1 10">Cell membrane</location>
        <topology evidence="1 10">Multi-pass membrane protein</topology>
    </subcellularLocation>
</comment>
<comment type="similarity">
    <text evidence="10">Belongs to the insect chemoreceptor superfamily. Heteromeric odorant receptor channel (TC 1.A.69) family.</text>
</comment>
<reference evidence="11" key="1">
    <citation type="journal article" date="2023" name="bioRxiv">
        <title>Scaffold-level genome assemblies of two parasitoid biocontrol wasps reveal the parthenogenesis mechanism and an associated novel virus.</title>
        <authorList>
            <person name="Inwood S."/>
            <person name="Skelly J."/>
            <person name="Guhlin J."/>
            <person name="Harrop T."/>
            <person name="Goldson S."/>
            <person name="Dearden P."/>
        </authorList>
    </citation>
    <scope>NUCLEOTIDE SEQUENCE</scope>
    <source>
        <strain evidence="11">Lincoln</strain>
        <tissue evidence="11">Whole body</tissue>
    </source>
</reference>
<dbReference type="InterPro" id="IPR004117">
    <property type="entry name" value="7tm6_olfct_rcpt"/>
</dbReference>
<feature type="transmembrane region" description="Helical" evidence="10">
    <location>
        <begin position="267"/>
        <end position="290"/>
    </location>
</feature>
<dbReference type="AlphaFoldDB" id="A0AA39G605"/>
<keyword evidence="6 10" id="KW-1133">Transmembrane helix</keyword>
<sequence>MDTVATPHHRINRIFLTIIGQWPLQPHISKRICHVLMLIFTTTHGYFQTAGMIAAWVDIDVFLEALPTVLADVVCAVKFINFSYNAAKMKKLLNMMEEDWKMYSSGVENDILNNYARFGKKVTMYYAGALYGTMVPMMFVPLTPIILDIVSPMNESYPKHLMYQQIEFLFDFEKYLYPLIIHGYLGTFAFLTIIIAVDTMFMVYIQHACARFSILGLYLDRVAKNTDHDIDHHSPEFDDVDYKQMVTCVAKHNEAIEFANLIEDANYFSFVFVIGINMLMMTASGMVAVFKMDEPNVALKFLGFTIGEVFHLFYSSWQGELLLEHSASIFYKAYNCQWNDTSVRSQRLMVPLLMKSATPCKLTAGKSFTMSLQSFSMIGGMICSCEKIKKRLTILESDYNRFKSSNEMKILNTFASFVRKLTLLCAGHVADDRDLDIDLYPSRLMDKSHIDMGNCVVKHNHALEFV</sequence>
<evidence type="ECO:0000256" key="9">
    <source>
        <dbReference type="ARBA" id="ARBA00023224"/>
    </source>
</evidence>
<keyword evidence="4 10" id="KW-0812">Transmembrane</keyword>
<dbReference type="GO" id="GO:0005549">
    <property type="term" value="F:odorant binding"/>
    <property type="evidence" value="ECO:0007669"/>
    <property type="project" value="InterPro"/>
</dbReference>
<dbReference type="Pfam" id="PF02949">
    <property type="entry name" value="7tm_6"/>
    <property type="match status" value="1"/>
</dbReference>
<keyword evidence="8 10" id="KW-0675">Receptor</keyword>
<comment type="caution">
    <text evidence="11">The sequence shown here is derived from an EMBL/GenBank/DDBJ whole genome shotgun (WGS) entry which is preliminary data.</text>
</comment>
<dbReference type="EMBL" id="JAQQBR010000001">
    <property type="protein sequence ID" value="KAK0182190.1"/>
    <property type="molecule type" value="Genomic_DNA"/>
</dbReference>
<organism evidence="11 12">
    <name type="scientific">Microctonus hyperodae</name>
    <name type="common">Parasitoid wasp</name>
    <dbReference type="NCBI Taxonomy" id="165561"/>
    <lineage>
        <taxon>Eukaryota</taxon>
        <taxon>Metazoa</taxon>
        <taxon>Ecdysozoa</taxon>
        <taxon>Arthropoda</taxon>
        <taxon>Hexapoda</taxon>
        <taxon>Insecta</taxon>
        <taxon>Pterygota</taxon>
        <taxon>Neoptera</taxon>
        <taxon>Endopterygota</taxon>
        <taxon>Hymenoptera</taxon>
        <taxon>Apocrita</taxon>
        <taxon>Ichneumonoidea</taxon>
        <taxon>Braconidae</taxon>
        <taxon>Euphorinae</taxon>
        <taxon>Microctonus</taxon>
    </lineage>
</organism>
<dbReference type="PANTHER" id="PTHR21137">
    <property type="entry name" value="ODORANT RECEPTOR"/>
    <property type="match status" value="1"/>
</dbReference>
<keyword evidence="12" id="KW-1185">Reference proteome</keyword>
<name>A0AA39G605_MICHY</name>
<dbReference type="Proteomes" id="UP001168972">
    <property type="component" value="Unassembled WGS sequence"/>
</dbReference>
<evidence type="ECO:0000256" key="10">
    <source>
        <dbReference type="RuleBase" id="RU351113"/>
    </source>
</evidence>
<gene>
    <name evidence="11" type="ORF">PV327_000352</name>
</gene>
<dbReference type="GO" id="GO:0005886">
    <property type="term" value="C:plasma membrane"/>
    <property type="evidence" value="ECO:0007669"/>
    <property type="project" value="UniProtKB-SubCell"/>
</dbReference>
<evidence type="ECO:0000256" key="5">
    <source>
        <dbReference type="ARBA" id="ARBA00022725"/>
    </source>
</evidence>
<feature type="transmembrane region" description="Helical" evidence="10">
    <location>
        <begin position="175"/>
        <end position="194"/>
    </location>
</feature>
<comment type="caution">
    <text evidence="10">Lacks conserved residue(s) required for the propagation of feature annotation.</text>
</comment>
<feature type="transmembrane region" description="Helical" evidence="10">
    <location>
        <begin position="124"/>
        <end position="147"/>
    </location>
</feature>
<evidence type="ECO:0000256" key="6">
    <source>
        <dbReference type="ARBA" id="ARBA00022989"/>
    </source>
</evidence>
<evidence type="ECO:0000313" key="12">
    <source>
        <dbReference type="Proteomes" id="UP001168972"/>
    </source>
</evidence>
<keyword evidence="7 10" id="KW-0472">Membrane</keyword>
<dbReference type="GO" id="GO:0007165">
    <property type="term" value="P:signal transduction"/>
    <property type="evidence" value="ECO:0007669"/>
    <property type="project" value="UniProtKB-KW"/>
</dbReference>
<keyword evidence="5 10" id="KW-0552">Olfaction</keyword>
<keyword evidence="9 10" id="KW-0807">Transducer</keyword>